<dbReference type="AlphaFoldDB" id="A0A8K1G2B1"/>
<feature type="region of interest" description="Disordered" evidence="1">
    <location>
        <begin position="1"/>
        <end position="23"/>
    </location>
</feature>
<dbReference type="EMBL" id="SWJQ01000894">
    <property type="protein sequence ID" value="TRZ10269.1"/>
    <property type="molecule type" value="Genomic_DNA"/>
</dbReference>
<sequence>PSAGGRLREKDQTPPSQSHSVDHRGLPVLVKPLWRSRQKICHPKSSCSFPLAREPEEELLQVLHASSDFCWIFPYS</sequence>
<accession>A0A8K1G2B1</accession>
<evidence type="ECO:0000256" key="1">
    <source>
        <dbReference type="SAM" id="MobiDB-lite"/>
    </source>
</evidence>
<proteinExistence type="predicted"/>
<evidence type="ECO:0000313" key="3">
    <source>
        <dbReference type="Proteomes" id="UP000796761"/>
    </source>
</evidence>
<protein>
    <submittedName>
        <fullName evidence="2">Uncharacterized protein</fullName>
    </submittedName>
</protein>
<organism evidence="2 3">
    <name type="scientific">Zosterops borbonicus</name>
    <dbReference type="NCBI Taxonomy" id="364589"/>
    <lineage>
        <taxon>Eukaryota</taxon>
        <taxon>Metazoa</taxon>
        <taxon>Chordata</taxon>
        <taxon>Craniata</taxon>
        <taxon>Vertebrata</taxon>
        <taxon>Euteleostomi</taxon>
        <taxon>Archelosauria</taxon>
        <taxon>Archosauria</taxon>
        <taxon>Dinosauria</taxon>
        <taxon>Saurischia</taxon>
        <taxon>Theropoda</taxon>
        <taxon>Coelurosauria</taxon>
        <taxon>Aves</taxon>
        <taxon>Neognathae</taxon>
        <taxon>Neoaves</taxon>
        <taxon>Telluraves</taxon>
        <taxon>Australaves</taxon>
        <taxon>Passeriformes</taxon>
        <taxon>Sylvioidea</taxon>
        <taxon>Zosteropidae</taxon>
        <taxon>Zosterops</taxon>
    </lineage>
</organism>
<name>A0A8K1G2B1_9PASS</name>
<keyword evidence="3" id="KW-1185">Reference proteome</keyword>
<dbReference type="Proteomes" id="UP000796761">
    <property type="component" value="Unassembled WGS sequence"/>
</dbReference>
<reference evidence="2" key="1">
    <citation type="submission" date="2019-04" db="EMBL/GenBank/DDBJ databases">
        <title>Genome assembly of Zosterops borbonicus 15179.</title>
        <authorList>
            <person name="Leroy T."/>
            <person name="Anselmetti Y."/>
            <person name="Tilak M.-K."/>
            <person name="Nabholz B."/>
        </authorList>
    </citation>
    <scope>NUCLEOTIDE SEQUENCE</scope>
    <source>
        <strain evidence="2">HGM_15179</strain>
        <tissue evidence="2">Muscle</tissue>
    </source>
</reference>
<comment type="caution">
    <text evidence="2">The sequence shown here is derived from an EMBL/GenBank/DDBJ whole genome shotgun (WGS) entry which is preliminary data.</text>
</comment>
<feature type="compositionally biased region" description="Basic and acidic residues" evidence="1">
    <location>
        <begin position="1"/>
        <end position="12"/>
    </location>
</feature>
<evidence type="ECO:0000313" key="2">
    <source>
        <dbReference type="EMBL" id="TRZ10269.1"/>
    </source>
</evidence>
<gene>
    <name evidence="2" type="ORF">HGM15179_016837</name>
</gene>
<feature type="non-terminal residue" evidence="2">
    <location>
        <position position="76"/>
    </location>
</feature>
<feature type="non-terminal residue" evidence="2">
    <location>
        <position position="1"/>
    </location>
</feature>